<proteinExistence type="predicted"/>
<organism evidence="1 2">
    <name type="scientific">Tolypothrix tenuis PCC 7101</name>
    <dbReference type="NCBI Taxonomy" id="231146"/>
    <lineage>
        <taxon>Bacteria</taxon>
        <taxon>Bacillati</taxon>
        <taxon>Cyanobacteriota</taxon>
        <taxon>Cyanophyceae</taxon>
        <taxon>Nostocales</taxon>
        <taxon>Tolypothrichaceae</taxon>
        <taxon>Tolypothrix</taxon>
    </lineage>
</organism>
<gene>
    <name evidence="1" type="ORF">NIES37_67680</name>
</gene>
<sequence>MKFKTTATLGILLISVTGLFGVESVDARNNSEKPSSSYTIAQVNSQITDAKSPIYGTFKLTYSVDAIVYESILKMNGFSGVMRTRYYNPDRGTEVVRQNMTLKSIPIGLFLIGSDPVYDGTSKKAIDYSPDNFLFSFTPDGPIFYTCDRMERCSHVDLEVIK</sequence>
<dbReference type="AlphaFoldDB" id="A0A1Z4NAQ3"/>
<accession>A0A1Z4NAQ3</accession>
<name>A0A1Z4NAQ3_9CYAN</name>
<keyword evidence="2" id="KW-1185">Reference proteome</keyword>
<reference evidence="1 2" key="1">
    <citation type="submission" date="2017-06" db="EMBL/GenBank/DDBJ databases">
        <title>Genome sequencing of cyanobaciteial culture collection at National Institute for Environmental Studies (NIES).</title>
        <authorList>
            <person name="Hirose Y."/>
            <person name="Shimura Y."/>
            <person name="Fujisawa T."/>
            <person name="Nakamura Y."/>
            <person name="Kawachi M."/>
        </authorList>
    </citation>
    <scope>NUCLEOTIDE SEQUENCE [LARGE SCALE GENOMIC DNA]</scope>
    <source>
        <strain evidence="1 2">NIES-37</strain>
    </source>
</reference>
<dbReference type="EMBL" id="AP018248">
    <property type="protein sequence ID" value="BAZ02755.1"/>
    <property type="molecule type" value="Genomic_DNA"/>
</dbReference>
<dbReference type="KEGG" id="ttq:NIES37_67680"/>
<dbReference type="Proteomes" id="UP000218785">
    <property type="component" value="Chromosome"/>
</dbReference>
<evidence type="ECO:0000313" key="1">
    <source>
        <dbReference type="EMBL" id="BAZ02755.1"/>
    </source>
</evidence>
<protein>
    <submittedName>
        <fullName evidence="1">RDD domain-containing protein</fullName>
    </submittedName>
</protein>
<evidence type="ECO:0000313" key="2">
    <source>
        <dbReference type="Proteomes" id="UP000218785"/>
    </source>
</evidence>
<dbReference type="RefSeq" id="WP_096583186.1">
    <property type="nucleotide sequence ID" value="NZ_CAWNJS010000001.1"/>
</dbReference>